<dbReference type="AlphaFoldDB" id="A0A0K2UEL9"/>
<dbReference type="SUPFAM" id="SSF52087">
    <property type="entry name" value="CRAL/TRIO domain"/>
    <property type="match status" value="1"/>
</dbReference>
<reference evidence="1" key="1">
    <citation type="submission" date="2014-05" db="EMBL/GenBank/DDBJ databases">
        <authorList>
            <person name="Chronopoulou M."/>
        </authorList>
    </citation>
    <scope>NUCLEOTIDE SEQUENCE</scope>
    <source>
        <tissue evidence="1">Whole organism</tissue>
    </source>
</reference>
<dbReference type="EMBL" id="HACA01018780">
    <property type="protein sequence ID" value="CDW36141.1"/>
    <property type="molecule type" value="Transcribed_RNA"/>
</dbReference>
<organism evidence="1">
    <name type="scientific">Lepeophtheirus salmonis</name>
    <name type="common">Salmon louse</name>
    <name type="synonym">Caligus salmonis</name>
    <dbReference type="NCBI Taxonomy" id="72036"/>
    <lineage>
        <taxon>Eukaryota</taxon>
        <taxon>Metazoa</taxon>
        <taxon>Ecdysozoa</taxon>
        <taxon>Arthropoda</taxon>
        <taxon>Crustacea</taxon>
        <taxon>Multicrustacea</taxon>
        <taxon>Hexanauplia</taxon>
        <taxon>Copepoda</taxon>
        <taxon>Siphonostomatoida</taxon>
        <taxon>Caligidae</taxon>
        <taxon>Lepeophtheirus</taxon>
    </lineage>
</organism>
<name>A0A0K2UEL9_LEPSM</name>
<dbReference type="OrthoDB" id="75724at2759"/>
<sequence>MLPPPAVKKIKFITKTTITGYIEEDQVLSIWGGFDDWIYEFVPEKEQQQEEEKKRSVSFSSEVKDHSSLEIPSPSILLPKYYYYFCL</sequence>
<gene>
    <name evidence="1" type="primary">Dyak\GE21523</name>
</gene>
<proteinExistence type="predicted"/>
<protein>
    <submittedName>
        <fullName evidence="1">Uncharacterized protein</fullName>
    </submittedName>
</protein>
<dbReference type="InterPro" id="IPR036865">
    <property type="entry name" value="CRAL-TRIO_dom_sf"/>
</dbReference>
<evidence type="ECO:0000313" key="1">
    <source>
        <dbReference type="EMBL" id="CDW36141.1"/>
    </source>
</evidence>
<accession>A0A0K2UEL9</accession>